<proteinExistence type="predicted"/>
<feature type="region of interest" description="Disordered" evidence="1">
    <location>
        <begin position="180"/>
        <end position="294"/>
    </location>
</feature>
<evidence type="ECO:0000313" key="3">
    <source>
        <dbReference type="Proteomes" id="UP001341840"/>
    </source>
</evidence>
<keyword evidence="3" id="KW-1185">Reference proteome</keyword>
<gene>
    <name evidence="2" type="ORF">PIB30_101921</name>
</gene>
<sequence>MTWHNCNYKAFLHLSAFDANQGHHDDTGGPEEEQEQSQQAYYVPHGSQTPVYIPPQQEPMCGSMPPPSSFPYPMFMNSVAPYLSDHMDPHAFNVLCSMANEFEMGQQAKVTEENQVDAQQTNQAIPGRLSLDSHFNAPVASGHLAARQSFDSSRSFNRRGIAEDGVRRANTARDIDLNFNASSIQEEEEAARYTRYMDTDGSNSDDNDMDEDEEEDYLVTDADDDDNEASRVEGDASDSAAGSSTPKDAGMRYDLRTKTTRHSPNQLTPSGWCTKDLKKGVSRLHKNVKDRVKK</sequence>
<dbReference type="EMBL" id="JASCZI010184296">
    <property type="protein sequence ID" value="MED6190049.1"/>
    <property type="molecule type" value="Genomic_DNA"/>
</dbReference>
<evidence type="ECO:0000256" key="1">
    <source>
        <dbReference type="SAM" id="MobiDB-lite"/>
    </source>
</evidence>
<evidence type="ECO:0000313" key="2">
    <source>
        <dbReference type="EMBL" id="MED6190049.1"/>
    </source>
</evidence>
<name>A0ABU6WXL1_9FABA</name>
<feature type="compositionally biased region" description="Polar residues" evidence="1">
    <location>
        <begin position="262"/>
        <end position="271"/>
    </location>
</feature>
<organism evidence="2 3">
    <name type="scientific">Stylosanthes scabra</name>
    <dbReference type="NCBI Taxonomy" id="79078"/>
    <lineage>
        <taxon>Eukaryota</taxon>
        <taxon>Viridiplantae</taxon>
        <taxon>Streptophyta</taxon>
        <taxon>Embryophyta</taxon>
        <taxon>Tracheophyta</taxon>
        <taxon>Spermatophyta</taxon>
        <taxon>Magnoliopsida</taxon>
        <taxon>eudicotyledons</taxon>
        <taxon>Gunneridae</taxon>
        <taxon>Pentapetalae</taxon>
        <taxon>rosids</taxon>
        <taxon>fabids</taxon>
        <taxon>Fabales</taxon>
        <taxon>Fabaceae</taxon>
        <taxon>Papilionoideae</taxon>
        <taxon>50 kb inversion clade</taxon>
        <taxon>dalbergioids sensu lato</taxon>
        <taxon>Dalbergieae</taxon>
        <taxon>Pterocarpus clade</taxon>
        <taxon>Stylosanthes</taxon>
    </lineage>
</organism>
<reference evidence="2 3" key="1">
    <citation type="journal article" date="2023" name="Plants (Basel)">
        <title>Bridging the Gap: Combining Genomics and Transcriptomics Approaches to Understand Stylosanthes scabra, an Orphan Legume from the Brazilian Caatinga.</title>
        <authorList>
            <person name="Ferreira-Neto J.R.C."/>
            <person name="da Silva M.D."/>
            <person name="Binneck E."/>
            <person name="de Melo N.F."/>
            <person name="da Silva R.H."/>
            <person name="de Melo A.L.T.M."/>
            <person name="Pandolfi V."/>
            <person name="Bustamante F.O."/>
            <person name="Brasileiro-Vidal A.C."/>
            <person name="Benko-Iseppon A.M."/>
        </authorList>
    </citation>
    <scope>NUCLEOTIDE SEQUENCE [LARGE SCALE GENOMIC DNA]</scope>
    <source>
        <tissue evidence="2">Leaves</tissue>
    </source>
</reference>
<accession>A0ABU6WXL1</accession>
<feature type="compositionally biased region" description="Acidic residues" evidence="1">
    <location>
        <begin position="203"/>
        <end position="227"/>
    </location>
</feature>
<protein>
    <submittedName>
        <fullName evidence="2">Uncharacterized protein</fullName>
    </submittedName>
</protein>
<feature type="non-terminal residue" evidence="2">
    <location>
        <position position="294"/>
    </location>
</feature>
<dbReference type="Proteomes" id="UP001341840">
    <property type="component" value="Unassembled WGS sequence"/>
</dbReference>
<comment type="caution">
    <text evidence="2">The sequence shown here is derived from an EMBL/GenBank/DDBJ whole genome shotgun (WGS) entry which is preliminary data.</text>
</comment>